<dbReference type="Proteomes" id="UP000005237">
    <property type="component" value="Unassembled WGS sequence"/>
</dbReference>
<evidence type="ECO:0000313" key="2">
    <source>
        <dbReference type="EnsemblMetazoa" id="CJA15174.1"/>
    </source>
</evidence>
<evidence type="ECO:0000313" key="3">
    <source>
        <dbReference type="Proteomes" id="UP000005237"/>
    </source>
</evidence>
<dbReference type="PANTHER" id="PTHR31712">
    <property type="entry name" value="DIETARY RESTRICTION OVER EXPRESSED"/>
    <property type="match status" value="1"/>
</dbReference>
<reference evidence="2" key="2">
    <citation type="submission" date="2022-06" db="UniProtKB">
        <authorList>
            <consortium name="EnsemblMetazoa"/>
        </authorList>
    </citation>
    <scope>IDENTIFICATION</scope>
    <source>
        <strain evidence="2">DF5081</strain>
    </source>
</reference>
<dbReference type="InterPro" id="IPR035291">
    <property type="entry name" value="DUF5354"/>
</dbReference>
<sequence length="151" mass="17108">MFFHVIVLSALVVVTVAFHVGQPTKNTVADAKDQEQRFIQCWESESGELRLSQPIYELCSYMPDPFDDNIIHVNGVDPESDDYSNVMALFDSTVTGHAMLQVCLQEAFQFHTQSHPSQTSLRCLCKRSGCNLSKPMPQNFKYNSLPMPDIY</sequence>
<evidence type="ECO:0008006" key="4">
    <source>
        <dbReference type="Google" id="ProtNLM"/>
    </source>
</evidence>
<reference evidence="3" key="1">
    <citation type="submission" date="2010-08" db="EMBL/GenBank/DDBJ databases">
        <authorList>
            <consortium name="Caenorhabditis japonica Sequencing Consortium"/>
            <person name="Wilson R.K."/>
        </authorList>
    </citation>
    <scope>NUCLEOTIDE SEQUENCE [LARGE SCALE GENOMIC DNA]</scope>
    <source>
        <strain evidence="3">DF5081</strain>
    </source>
</reference>
<dbReference type="EnsemblMetazoa" id="CJA15174.1">
    <property type="protein sequence ID" value="CJA15174.1"/>
    <property type="gene ID" value="WBGene00134378"/>
</dbReference>
<protein>
    <recommendedName>
        <fullName evidence="4">ZP domain-containing protein</fullName>
    </recommendedName>
</protein>
<keyword evidence="3" id="KW-1185">Reference proteome</keyword>
<dbReference type="OMA" id="CWESESG"/>
<dbReference type="PANTHER" id="PTHR31712:SF0">
    <property type="entry name" value="DIETARY RESTRICTION OVER EXPRESSED-RELATED"/>
    <property type="match status" value="1"/>
</dbReference>
<accession>A0A8R1I5R6</accession>
<proteinExistence type="predicted"/>
<organism evidence="2 3">
    <name type="scientific">Caenorhabditis japonica</name>
    <dbReference type="NCBI Taxonomy" id="281687"/>
    <lineage>
        <taxon>Eukaryota</taxon>
        <taxon>Metazoa</taxon>
        <taxon>Ecdysozoa</taxon>
        <taxon>Nematoda</taxon>
        <taxon>Chromadorea</taxon>
        <taxon>Rhabditida</taxon>
        <taxon>Rhabditina</taxon>
        <taxon>Rhabditomorpha</taxon>
        <taxon>Rhabditoidea</taxon>
        <taxon>Rhabditidae</taxon>
        <taxon>Peloderinae</taxon>
        <taxon>Caenorhabditis</taxon>
    </lineage>
</organism>
<keyword evidence="1" id="KW-0732">Signal</keyword>
<dbReference type="AlphaFoldDB" id="A0A8R1I5R6"/>
<evidence type="ECO:0000256" key="1">
    <source>
        <dbReference type="SAM" id="SignalP"/>
    </source>
</evidence>
<dbReference type="Pfam" id="PF17305">
    <property type="entry name" value="DUF5354"/>
    <property type="match status" value="1"/>
</dbReference>
<feature type="chain" id="PRO_5035809406" description="ZP domain-containing protein" evidence="1">
    <location>
        <begin position="18"/>
        <end position="151"/>
    </location>
</feature>
<name>A0A8R1I5R6_CAEJA</name>
<feature type="signal peptide" evidence="1">
    <location>
        <begin position="1"/>
        <end position="17"/>
    </location>
</feature>